<reference evidence="1 2" key="1">
    <citation type="submission" date="2015-11" db="EMBL/GenBank/DDBJ databases">
        <title>Expanding the genomic diversity of Burkholderia species for the development of highly accurate diagnostics.</title>
        <authorList>
            <person name="Sahl J."/>
            <person name="Keim P."/>
            <person name="Wagner D."/>
        </authorList>
    </citation>
    <scope>NUCLEOTIDE SEQUENCE [LARGE SCALE GENOMIC DNA]</scope>
    <source>
        <strain evidence="1 2">MSMB1808WGS</strain>
    </source>
</reference>
<protein>
    <submittedName>
        <fullName evidence="1">Uncharacterized protein</fullName>
    </submittedName>
</protein>
<sequence length="90" mass="9720">MSSSAAFTEIGYRVEDGDIGYLGDTHLSFAERPAPSAAHIRTTPTGSAACAALVDLMHDRFPAAHASRVERQVVTPERYWAAISRVARGF</sequence>
<proteinExistence type="predicted"/>
<dbReference type="RefSeq" id="WP_059956967.1">
    <property type="nucleotide sequence ID" value="NZ_LPBJ01000104.1"/>
</dbReference>
<keyword evidence="2" id="KW-1185">Reference proteome</keyword>
<comment type="caution">
    <text evidence="1">The sequence shown here is derived from an EMBL/GenBank/DDBJ whole genome shotgun (WGS) entry which is preliminary data.</text>
</comment>
<evidence type="ECO:0000313" key="2">
    <source>
        <dbReference type="Proteomes" id="UP000056453"/>
    </source>
</evidence>
<evidence type="ECO:0000313" key="1">
    <source>
        <dbReference type="EMBL" id="KVP87662.1"/>
    </source>
</evidence>
<dbReference type="AlphaFoldDB" id="A0AAW3MJU8"/>
<organism evidence="1 2">
    <name type="scientific">Burkholderia ubonensis</name>
    <dbReference type="NCBI Taxonomy" id="101571"/>
    <lineage>
        <taxon>Bacteria</taxon>
        <taxon>Pseudomonadati</taxon>
        <taxon>Pseudomonadota</taxon>
        <taxon>Betaproteobacteria</taxon>
        <taxon>Burkholderiales</taxon>
        <taxon>Burkholderiaceae</taxon>
        <taxon>Burkholderia</taxon>
        <taxon>Burkholderia cepacia complex</taxon>
    </lineage>
</organism>
<name>A0AAW3MJU8_9BURK</name>
<accession>A0AAW3MJU8</accession>
<gene>
    <name evidence="1" type="ORF">WJ96_01465</name>
</gene>
<dbReference type="Proteomes" id="UP000056453">
    <property type="component" value="Unassembled WGS sequence"/>
</dbReference>
<dbReference type="EMBL" id="LPBJ01000104">
    <property type="protein sequence ID" value="KVP87662.1"/>
    <property type="molecule type" value="Genomic_DNA"/>
</dbReference>